<evidence type="ECO:0000259" key="3">
    <source>
        <dbReference type="Pfam" id="PF24626"/>
    </source>
</evidence>
<dbReference type="InterPro" id="IPR041577">
    <property type="entry name" value="RT_RNaseH_2"/>
</dbReference>
<dbReference type="InterPro" id="IPR043502">
    <property type="entry name" value="DNA/RNA_pol_sf"/>
</dbReference>
<dbReference type="SUPFAM" id="SSF56672">
    <property type="entry name" value="DNA/RNA polymerases"/>
    <property type="match status" value="1"/>
</dbReference>
<dbReference type="Gene3D" id="3.10.10.10">
    <property type="entry name" value="HIV Type 1 Reverse Transcriptase, subunit A, domain 1"/>
    <property type="match status" value="1"/>
</dbReference>
<feature type="region of interest" description="Disordered" evidence="1">
    <location>
        <begin position="25"/>
        <end position="54"/>
    </location>
</feature>
<name>A0A2N9I7H0_FAGSY</name>
<evidence type="ECO:0000313" key="4">
    <source>
        <dbReference type="EMBL" id="SPD20023.1"/>
    </source>
</evidence>
<feature type="compositionally biased region" description="Basic and acidic residues" evidence="1">
    <location>
        <begin position="25"/>
        <end position="36"/>
    </location>
</feature>
<dbReference type="InterPro" id="IPR012337">
    <property type="entry name" value="RNaseH-like_sf"/>
</dbReference>
<dbReference type="InterPro" id="IPR043128">
    <property type="entry name" value="Rev_trsase/Diguanyl_cyclase"/>
</dbReference>
<dbReference type="EMBL" id="OIVN01004929">
    <property type="protein sequence ID" value="SPD20023.1"/>
    <property type="molecule type" value="Genomic_DNA"/>
</dbReference>
<sequence length="841" mass="96833">MANARDNNVNEGVEGEALTKDEFLQEPNHDGNDRHDNHNKHIPHVHGRRGGVHLNRPLVYEEESSEEDTYARDVFGRDHDQGGLAFGNQERKDYCMKMDLPSFNCHLQIEEVLDWIIKVVYEEGSSEEDTYARDIFGRDHDQGGPAFGNQERKDYCMKMDLPSFNCHFQIEEVLDWIIKVERCLEYMEIPKDKRVKLVAYKLKGEHQLGGTTYNKFVTTKEVSSGGSQTKVMATGPTACQGASTNPYTRAFRDKCYCYGEPGHRSSTCPKRTTINLVEPVFEEEEFEEEEGDVDLYLYDPNEIWDKEEGELLGRSLVIQKLLLAPKSEESITSKSLVTKLGLKTEKHPDPYKIGWIKKRTEVKFDKEAKEYKKIFALVLADEVLKISIEVPAAMQPLIKEFGEIFLEELLPGLPPMWDIQHYIDLDEWKIAFKTTEGLYEWMVMPFGLSNAPSTFISLMNQVLEALSHNNFYINSKKCSFLTDRLFFLGYVVSAKGIHVDEDKRFVIYFSSIVAPITEMVEEREVLRGEAAKESFALIKEKLSTTLVLALPNFEKLFQVECDALVVGIGVVLSQEGRPKAFFKLVGFDYLKESYEEDDDFGKIWGKILVWTFLYQYSKMAHFIACRMTFDATWLTNLFFKEVVRLHGVPKSITSDQDNKFLSHFWKTLWKKCDTSSNYNSTSHPQTEVVNQTIGNRIRCISGELPKQWDPELSYAELCKMMYDNDLKAKASNAKYKEATNKKRLEKIFNEGDLVLIYHRKERFPTGTYNKLKDKKYGSFQIIKKINNNACIVKLLLDMGISSTFNVAESLRIFLLRQSPCTMVVHLREKSNEWVGAPRGHG</sequence>
<gene>
    <name evidence="4" type="ORF">FSB_LOCUS47905</name>
</gene>
<dbReference type="GO" id="GO:0003676">
    <property type="term" value="F:nucleic acid binding"/>
    <property type="evidence" value="ECO:0007669"/>
    <property type="project" value="InterPro"/>
</dbReference>
<dbReference type="Gene3D" id="3.30.70.270">
    <property type="match status" value="2"/>
</dbReference>
<dbReference type="AlphaFoldDB" id="A0A2N9I7H0"/>
<protein>
    <submittedName>
        <fullName evidence="4">Uncharacterized protein</fullName>
    </submittedName>
</protein>
<reference evidence="4" key="1">
    <citation type="submission" date="2018-02" db="EMBL/GenBank/DDBJ databases">
        <authorList>
            <person name="Cohen D.B."/>
            <person name="Kent A.D."/>
        </authorList>
    </citation>
    <scope>NUCLEOTIDE SEQUENCE</scope>
</reference>
<evidence type="ECO:0000259" key="2">
    <source>
        <dbReference type="Pfam" id="PF17919"/>
    </source>
</evidence>
<dbReference type="Pfam" id="PF17919">
    <property type="entry name" value="RT_RNaseH_2"/>
    <property type="match status" value="1"/>
</dbReference>
<evidence type="ECO:0000256" key="1">
    <source>
        <dbReference type="SAM" id="MobiDB-lite"/>
    </source>
</evidence>
<feature type="compositionally biased region" description="Basic residues" evidence="1">
    <location>
        <begin position="37"/>
        <end position="51"/>
    </location>
</feature>
<dbReference type="SUPFAM" id="SSF53098">
    <property type="entry name" value="Ribonuclease H-like"/>
    <property type="match status" value="1"/>
</dbReference>
<dbReference type="Gene3D" id="3.30.420.10">
    <property type="entry name" value="Ribonuclease H-like superfamily/Ribonuclease H"/>
    <property type="match status" value="1"/>
</dbReference>
<proteinExistence type="predicted"/>
<accession>A0A2N9I7H0</accession>
<dbReference type="PANTHER" id="PTHR35046">
    <property type="entry name" value="ZINC KNUCKLE (CCHC-TYPE) FAMILY PROTEIN"/>
    <property type="match status" value="1"/>
</dbReference>
<organism evidence="4">
    <name type="scientific">Fagus sylvatica</name>
    <name type="common">Beechnut</name>
    <dbReference type="NCBI Taxonomy" id="28930"/>
    <lineage>
        <taxon>Eukaryota</taxon>
        <taxon>Viridiplantae</taxon>
        <taxon>Streptophyta</taxon>
        <taxon>Embryophyta</taxon>
        <taxon>Tracheophyta</taxon>
        <taxon>Spermatophyta</taxon>
        <taxon>Magnoliopsida</taxon>
        <taxon>eudicotyledons</taxon>
        <taxon>Gunneridae</taxon>
        <taxon>Pentapetalae</taxon>
        <taxon>rosids</taxon>
        <taxon>fabids</taxon>
        <taxon>Fagales</taxon>
        <taxon>Fagaceae</taxon>
        <taxon>Fagus</taxon>
    </lineage>
</organism>
<feature type="domain" description="Tf2-1-like SH3-like" evidence="3">
    <location>
        <begin position="751"/>
        <end position="808"/>
    </location>
</feature>
<dbReference type="PANTHER" id="PTHR35046:SF26">
    <property type="entry name" value="RNA-DIRECTED DNA POLYMERASE"/>
    <property type="match status" value="1"/>
</dbReference>
<dbReference type="InterPro" id="IPR056924">
    <property type="entry name" value="SH3_Tf2-1"/>
</dbReference>
<dbReference type="InterPro" id="IPR036397">
    <property type="entry name" value="RNaseH_sf"/>
</dbReference>
<feature type="domain" description="Reverse transcriptase/retrotransposon-derived protein RNase H-like" evidence="2">
    <location>
        <begin position="529"/>
        <end position="582"/>
    </location>
</feature>
<dbReference type="Pfam" id="PF24626">
    <property type="entry name" value="SH3_Tf2-1"/>
    <property type="match status" value="1"/>
</dbReference>